<gene>
    <name evidence="3" type="ORF">Lsha_1328</name>
</gene>
<name>A0A0W0YVI4_9GAMM</name>
<feature type="compositionally biased region" description="Low complexity" evidence="1">
    <location>
        <begin position="141"/>
        <end position="153"/>
    </location>
</feature>
<reference evidence="3 4" key="1">
    <citation type="submission" date="2015-11" db="EMBL/GenBank/DDBJ databases">
        <title>Genomic analysis of 38 Legionella species identifies large and diverse effector repertoires.</title>
        <authorList>
            <person name="Burstein D."/>
            <person name="Amaro F."/>
            <person name="Zusman T."/>
            <person name="Lifshitz Z."/>
            <person name="Cohen O."/>
            <person name="Gilbert J.A."/>
            <person name="Pupko T."/>
            <person name="Shuman H.A."/>
            <person name="Segal G."/>
        </authorList>
    </citation>
    <scope>NUCLEOTIDE SEQUENCE [LARGE SCALE GENOMIC DNA]</scope>
    <source>
        <strain evidence="3 4">ATCC 49655</strain>
    </source>
</reference>
<keyword evidence="2" id="KW-0812">Transmembrane</keyword>
<organism evidence="3 4">
    <name type="scientific">Legionella shakespearei DSM 23087</name>
    <dbReference type="NCBI Taxonomy" id="1122169"/>
    <lineage>
        <taxon>Bacteria</taxon>
        <taxon>Pseudomonadati</taxon>
        <taxon>Pseudomonadota</taxon>
        <taxon>Gammaproteobacteria</taxon>
        <taxon>Legionellales</taxon>
        <taxon>Legionellaceae</taxon>
        <taxon>Legionella</taxon>
    </lineage>
</organism>
<evidence type="ECO:0000313" key="3">
    <source>
        <dbReference type="EMBL" id="KTD60917.1"/>
    </source>
</evidence>
<evidence type="ECO:0000256" key="2">
    <source>
        <dbReference type="SAM" id="Phobius"/>
    </source>
</evidence>
<keyword evidence="2" id="KW-0472">Membrane</keyword>
<dbReference type="EMBL" id="LNYW01000040">
    <property type="protein sequence ID" value="KTD60917.1"/>
    <property type="molecule type" value="Genomic_DNA"/>
</dbReference>
<protein>
    <submittedName>
        <fullName evidence="3">Uncharacterized protein</fullName>
    </submittedName>
</protein>
<feature type="transmembrane region" description="Helical" evidence="2">
    <location>
        <begin position="20"/>
        <end position="39"/>
    </location>
</feature>
<evidence type="ECO:0000313" key="4">
    <source>
        <dbReference type="Proteomes" id="UP000054600"/>
    </source>
</evidence>
<keyword evidence="2" id="KW-1133">Transmembrane helix</keyword>
<dbReference type="Proteomes" id="UP000054600">
    <property type="component" value="Unassembled WGS sequence"/>
</dbReference>
<evidence type="ECO:0000256" key="1">
    <source>
        <dbReference type="SAM" id="MobiDB-lite"/>
    </source>
</evidence>
<dbReference type="RefSeq" id="WP_018578705.1">
    <property type="nucleotide sequence ID" value="NZ_KB892437.1"/>
</dbReference>
<keyword evidence="4" id="KW-1185">Reference proteome</keyword>
<feature type="region of interest" description="Disordered" evidence="1">
    <location>
        <begin position="99"/>
        <end position="172"/>
    </location>
</feature>
<comment type="caution">
    <text evidence="3">The sequence shown here is derived from an EMBL/GenBank/DDBJ whole genome shotgun (WGS) entry which is preliminary data.</text>
</comment>
<proteinExistence type="predicted"/>
<sequence length="172" mass="18125">MSGHKVTAYQSTKNQILNNYGKCLTLAVAPLAISYLLGFQSGHTVPIGRGSKKMGLASLVVTLPLTVVTSGLATVGVVANTVYGGIALPVSVIKDKVSPKTETSETESLQSNEDSDEELNSSTKQMLESMPKQQEKVTEIVSASSNSVTSSSAMDVKTNTMDEDGFNTSYAI</sequence>
<feature type="transmembrane region" description="Helical" evidence="2">
    <location>
        <begin position="59"/>
        <end position="86"/>
    </location>
</feature>
<dbReference type="AlphaFoldDB" id="A0A0W0YVI4"/>
<accession>A0A0W0YVI4</accession>
<dbReference type="PATRIC" id="fig|1122169.6.peg.1529"/>